<evidence type="ECO:0000313" key="3">
    <source>
        <dbReference type="Proteomes" id="UP000008068"/>
    </source>
</evidence>
<dbReference type="Pfam" id="PF01827">
    <property type="entry name" value="FTH"/>
    <property type="match status" value="1"/>
</dbReference>
<dbReference type="InterPro" id="IPR002900">
    <property type="entry name" value="DUF38/FTH_CAE_spp"/>
</dbReference>
<evidence type="ECO:0000313" key="2">
    <source>
        <dbReference type="EMBL" id="EGT52884.1"/>
    </source>
</evidence>
<keyword evidence="3" id="KW-1185">Reference proteome</keyword>
<organism evidence="3">
    <name type="scientific">Caenorhabditis brenneri</name>
    <name type="common">Nematode worm</name>
    <dbReference type="NCBI Taxonomy" id="135651"/>
    <lineage>
        <taxon>Eukaryota</taxon>
        <taxon>Metazoa</taxon>
        <taxon>Ecdysozoa</taxon>
        <taxon>Nematoda</taxon>
        <taxon>Chromadorea</taxon>
        <taxon>Rhabditida</taxon>
        <taxon>Rhabditina</taxon>
        <taxon>Rhabditomorpha</taxon>
        <taxon>Rhabditoidea</taxon>
        <taxon>Rhabditidae</taxon>
        <taxon>Peloderinae</taxon>
        <taxon>Caenorhabditis</taxon>
    </lineage>
</organism>
<gene>
    <name evidence="2" type="ORF">CAEBREN_10264</name>
</gene>
<proteinExistence type="predicted"/>
<feature type="domain" description="DUF38" evidence="1">
    <location>
        <begin position="294"/>
        <end position="398"/>
    </location>
</feature>
<dbReference type="Proteomes" id="UP000008068">
    <property type="component" value="Unassembled WGS sequence"/>
</dbReference>
<reference evidence="3" key="1">
    <citation type="submission" date="2011-07" db="EMBL/GenBank/DDBJ databases">
        <authorList>
            <consortium name="Caenorhabditis brenneri Sequencing and Analysis Consortium"/>
            <person name="Wilson R.K."/>
        </authorList>
    </citation>
    <scope>NUCLEOTIDE SEQUENCE [LARGE SCALE GENOMIC DNA]</scope>
    <source>
        <strain evidence="3">PB2801</strain>
    </source>
</reference>
<name>G0PED6_CAEBE</name>
<dbReference type="HOGENOM" id="CLU_560470_0_0_1"/>
<accession>G0PED6</accession>
<protein>
    <recommendedName>
        <fullName evidence="1">DUF38 domain-containing protein</fullName>
    </recommendedName>
</protein>
<sequence>MNQSNVPHSEVGLRLTICKEFLTDEKKPIEELYGSWMRRIGGKLIEFEEFEYWYRRFQNNQFDLGYDTSLDEKENPEIESKIDKVENLDSETENVAVIPKETISEIQNAMSSEASEAIIEKEVPLNAQKNIECKIDEAEESVDGEEETPVLVVEEKCGTDMTAVIPDEIAPAVHKNTDYRFDVQNVSAIFQELINEKVFDFISLNFDTNYTLQLGDFYAFWQKSYTSPFLPEKQDVVWTLHYGGIKVQTVDPEKSVIDHLWFVLKNPNIKLKLIRICASKTKLLEKYEEVDYMLQSMFDSFDHQIPITQVFTYNLLAKTNHSLLKRVKPGTLEFIDLNNPYRYQELEETVKLDQWKQAIRICSTTPTSVTFDDVSHCTFFSLAMEEVTPEDVVRVRDVRFSPDSVLCQKLLQTFEIVKIILVTGRALTPIFKARPGPEGPLCPENYPEFQKIEKNNSQNLCFRVILTSSTVVRVFEAFNTILINFQC</sequence>
<dbReference type="AlphaFoldDB" id="G0PED6"/>
<dbReference type="EMBL" id="GL380313">
    <property type="protein sequence ID" value="EGT52884.1"/>
    <property type="molecule type" value="Genomic_DNA"/>
</dbReference>
<dbReference type="InParanoid" id="G0PED6"/>
<evidence type="ECO:0000259" key="1">
    <source>
        <dbReference type="Pfam" id="PF01827"/>
    </source>
</evidence>